<evidence type="ECO:0000313" key="3">
    <source>
        <dbReference type="Proteomes" id="UP000001635"/>
    </source>
</evidence>
<dbReference type="EMBL" id="CP002955">
    <property type="protein sequence ID" value="AEL24443.1"/>
    <property type="molecule type" value="Genomic_DNA"/>
</dbReference>
<reference evidence="3" key="1">
    <citation type="submission" date="2011-07" db="EMBL/GenBank/DDBJ databases">
        <title>The complete genome of Cyclobacterium marinum DSM 745.</title>
        <authorList>
            <person name="Lucas S."/>
            <person name="Han J."/>
            <person name="Lapidus A."/>
            <person name="Bruce D."/>
            <person name="Goodwin L."/>
            <person name="Pitluck S."/>
            <person name="Peters L."/>
            <person name="Kyrpides N."/>
            <person name="Mavromatis K."/>
            <person name="Ivanova N."/>
            <person name="Ovchinnikova G."/>
            <person name="Chertkov O."/>
            <person name="Detter J.C."/>
            <person name="Tapia R."/>
            <person name="Han C."/>
            <person name="Land M."/>
            <person name="Hauser L."/>
            <person name="Markowitz V."/>
            <person name="Cheng J.-F."/>
            <person name="Hugenholtz P."/>
            <person name="Woyke T."/>
            <person name="Wu D."/>
            <person name="Tindall B."/>
            <person name="Schuetze A."/>
            <person name="Brambilla E."/>
            <person name="Klenk H.-P."/>
            <person name="Eisen J.A."/>
        </authorList>
    </citation>
    <scope>NUCLEOTIDE SEQUENCE [LARGE SCALE GENOMIC DNA]</scope>
    <source>
        <strain evidence="3">ATCC 25205 / DSM 745 / LMG 13164 / NCIMB 1802</strain>
    </source>
</reference>
<accession>G0J0N1</accession>
<keyword evidence="3" id="KW-1185">Reference proteome</keyword>
<organism evidence="2 3">
    <name type="scientific">Cyclobacterium marinum (strain ATCC 25205 / DSM 745 / LMG 13164 / NCIMB 1802)</name>
    <name type="common">Flectobacillus marinus</name>
    <dbReference type="NCBI Taxonomy" id="880070"/>
    <lineage>
        <taxon>Bacteria</taxon>
        <taxon>Pseudomonadati</taxon>
        <taxon>Bacteroidota</taxon>
        <taxon>Cytophagia</taxon>
        <taxon>Cytophagales</taxon>
        <taxon>Cyclobacteriaceae</taxon>
        <taxon>Cyclobacterium</taxon>
    </lineage>
</organism>
<evidence type="ECO:0000313" key="2">
    <source>
        <dbReference type="EMBL" id="AEL24443.1"/>
    </source>
</evidence>
<dbReference type="AlphaFoldDB" id="G0J0N1"/>
<dbReference type="Proteomes" id="UP000001635">
    <property type="component" value="Chromosome"/>
</dbReference>
<feature type="transmembrane region" description="Helical" evidence="1">
    <location>
        <begin position="6"/>
        <end position="33"/>
    </location>
</feature>
<protein>
    <submittedName>
        <fullName evidence="2">Uncharacterized protein</fullName>
    </submittedName>
</protein>
<gene>
    <name evidence="2" type="ordered locus">Cycma_0668</name>
</gene>
<dbReference type="RefSeq" id="WP_014018741.1">
    <property type="nucleotide sequence ID" value="NC_015914.1"/>
</dbReference>
<name>G0J0N1_CYCMS</name>
<sequence>MDYVDLIQIVSHLVLVGAAILQTIIIFLSFKLARNFLSDHKSKVKAENQEKYAFEIIEILVKLEDVLDEIISNEMSEQEKSDIEKNPFEIYEKVDILVPFYKNHWVKERFIKKKRIITKLSRKFKVYARFLNDHQLLELHDKFLKNFKIVVTGYKSALVNQTKLYDETSNKQNLATSIWCDKFLKITKNLPKDINDSENPSLNNFYIHFEGISEYLKKYIN</sequence>
<keyword evidence="1" id="KW-0812">Transmembrane</keyword>
<keyword evidence="1" id="KW-0472">Membrane</keyword>
<dbReference type="KEGG" id="cmr:Cycma_0668"/>
<proteinExistence type="predicted"/>
<keyword evidence="1" id="KW-1133">Transmembrane helix</keyword>
<dbReference type="HOGENOM" id="CLU_1248916_0_0_10"/>
<evidence type="ECO:0000256" key="1">
    <source>
        <dbReference type="SAM" id="Phobius"/>
    </source>
</evidence>